<accession>A0ABR1DUR4</accession>
<name>A0ABR1DUR4_NECAM</name>
<evidence type="ECO:0000313" key="1">
    <source>
        <dbReference type="EMBL" id="KAK6754168.1"/>
    </source>
</evidence>
<sequence>MRVLIYGAGREVPIKKPLWLVAVVRGGILRYQVELMRSHFKEMHSSAIVMVTAWLVLQTSADNMFNEYFKRGMYECALDYLNNLQEIHRYVQRASTRQQECRKKAALTDKTFPKTNIAPLDEFIESMRQEEEEESKSTHKTLTKTL</sequence>
<proteinExistence type="predicted"/>
<reference evidence="1 2" key="1">
    <citation type="submission" date="2023-08" db="EMBL/GenBank/DDBJ databases">
        <title>A Necator americanus chromosomal reference genome.</title>
        <authorList>
            <person name="Ilik V."/>
            <person name="Petrzelkova K.J."/>
            <person name="Pardy F."/>
            <person name="Fuh T."/>
            <person name="Niatou-Singa F.S."/>
            <person name="Gouil Q."/>
            <person name="Baker L."/>
            <person name="Ritchie M.E."/>
            <person name="Jex A.R."/>
            <person name="Gazzola D."/>
            <person name="Li H."/>
            <person name="Toshio Fujiwara R."/>
            <person name="Zhan B."/>
            <person name="Aroian R.V."/>
            <person name="Pafco B."/>
            <person name="Schwarz E.M."/>
        </authorList>
    </citation>
    <scope>NUCLEOTIDE SEQUENCE [LARGE SCALE GENOMIC DNA]</scope>
    <source>
        <strain evidence="1 2">Aroian</strain>
        <tissue evidence="1">Whole animal</tissue>
    </source>
</reference>
<comment type="caution">
    <text evidence="1">The sequence shown here is derived from an EMBL/GenBank/DDBJ whole genome shotgun (WGS) entry which is preliminary data.</text>
</comment>
<organism evidence="1 2">
    <name type="scientific">Necator americanus</name>
    <name type="common">Human hookworm</name>
    <dbReference type="NCBI Taxonomy" id="51031"/>
    <lineage>
        <taxon>Eukaryota</taxon>
        <taxon>Metazoa</taxon>
        <taxon>Ecdysozoa</taxon>
        <taxon>Nematoda</taxon>
        <taxon>Chromadorea</taxon>
        <taxon>Rhabditida</taxon>
        <taxon>Rhabditina</taxon>
        <taxon>Rhabditomorpha</taxon>
        <taxon>Strongyloidea</taxon>
        <taxon>Ancylostomatidae</taxon>
        <taxon>Bunostominae</taxon>
        <taxon>Necator</taxon>
    </lineage>
</organism>
<evidence type="ECO:0000313" key="2">
    <source>
        <dbReference type="Proteomes" id="UP001303046"/>
    </source>
</evidence>
<gene>
    <name evidence="1" type="primary">Necator_chrV.g18065</name>
    <name evidence="1" type="ORF">RB195_013274</name>
</gene>
<keyword evidence="2" id="KW-1185">Reference proteome</keyword>
<dbReference type="Proteomes" id="UP001303046">
    <property type="component" value="Unassembled WGS sequence"/>
</dbReference>
<dbReference type="EMBL" id="JAVFWL010000005">
    <property type="protein sequence ID" value="KAK6754168.1"/>
    <property type="molecule type" value="Genomic_DNA"/>
</dbReference>
<protein>
    <submittedName>
        <fullName evidence="1">Uncharacterized protein</fullName>
    </submittedName>
</protein>